<dbReference type="RefSeq" id="XP_043045956.1">
    <property type="nucleotide sequence ID" value="XM_043190728.1"/>
</dbReference>
<dbReference type="EMBL" id="MU250523">
    <property type="protein sequence ID" value="KAG7452456.1"/>
    <property type="molecule type" value="Genomic_DNA"/>
</dbReference>
<accession>A0A9P7W723</accession>
<feature type="region of interest" description="Disordered" evidence="1">
    <location>
        <begin position="20"/>
        <end position="58"/>
    </location>
</feature>
<name>A0A9P7W723_9AGAR</name>
<evidence type="ECO:0000256" key="1">
    <source>
        <dbReference type="SAM" id="MobiDB-lite"/>
    </source>
</evidence>
<dbReference type="GeneID" id="66113025"/>
<feature type="compositionally biased region" description="Basic and acidic residues" evidence="1">
    <location>
        <begin position="20"/>
        <end position="30"/>
    </location>
</feature>
<evidence type="ECO:0000313" key="2">
    <source>
        <dbReference type="EMBL" id="KAG7452456.1"/>
    </source>
</evidence>
<sequence length="111" mass="12367">MAQEQRRRLVCAHCPREARLARPGHDKNRPDLPYNAGDDDGVDEGGGGGGGDRRNRVTNQNLRNCRSQFLAANIFSSSSSGAVYIIEIDHVDFFKLTPCKMTVPNLSRFEF</sequence>
<reference evidence="2" key="1">
    <citation type="submission" date="2020-11" db="EMBL/GenBank/DDBJ databases">
        <title>Adaptations for nitrogen fixation in a non-lichenized fungal sporocarp promotes dispersal by wood-feeding termites.</title>
        <authorList>
            <consortium name="DOE Joint Genome Institute"/>
            <person name="Koch R.A."/>
            <person name="Yoon G."/>
            <person name="Arayal U."/>
            <person name="Lail K."/>
            <person name="Amirebrahimi M."/>
            <person name="Labutti K."/>
            <person name="Lipzen A."/>
            <person name="Riley R."/>
            <person name="Barry K."/>
            <person name="Henrissat B."/>
            <person name="Grigoriev I.V."/>
            <person name="Herr J.R."/>
            <person name="Aime M.C."/>
        </authorList>
    </citation>
    <scope>NUCLEOTIDE SEQUENCE</scope>
    <source>
        <strain evidence="2">MCA 3950</strain>
    </source>
</reference>
<protein>
    <submittedName>
        <fullName evidence="2">Uncharacterized protein</fullName>
    </submittedName>
</protein>
<gene>
    <name evidence="2" type="ORF">BT62DRAFT_998490</name>
</gene>
<keyword evidence="3" id="KW-1185">Reference proteome</keyword>
<proteinExistence type="predicted"/>
<evidence type="ECO:0000313" key="3">
    <source>
        <dbReference type="Proteomes" id="UP000812287"/>
    </source>
</evidence>
<dbReference type="Proteomes" id="UP000812287">
    <property type="component" value="Unassembled WGS sequence"/>
</dbReference>
<dbReference type="AlphaFoldDB" id="A0A9P7W723"/>
<comment type="caution">
    <text evidence="2">The sequence shown here is derived from an EMBL/GenBank/DDBJ whole genome shotgun (WGS) entry which is preliminary data.</text>
</comment>
<organism evidence="2 3">
    <name type="scientific">Guyanagaster necrorhizus</name>
    <dbReference type="NCBI Taxonomy" id="856835"/>
    <lineage>
        <taxon>Eukaryota</taxon>
        <taxon>Fungi</taxon>
        <taxon>Dikarya</taxon>
        <taxon>Basidiomycota</taxon>
        <taxon>Agaricomycotina</taxon>
        <taxon>Agaricomycetes</taxon>
        <taxon>Agaricomycetidae</taxon>
        <taxon>Agaricales</taxon>
        <taxon>Marasmiineae</taxon>
        <taxon>Physalacriaceae</taxon>
        <taxon>Guyanagaster</taxon>
    </lineage>
</organism>